<reference evidence="2" key="1">
    <citation type="journal article" date="2022" name="Mol. Ecol. Resour.">
        <title>The genomes of chicory, endive, great burdock and yacon provide insights into Asteraceae palaeo-polyploidization history and plant inulin production.</title>
        <authorList>
            <person name="Fan W."/>
            <person name="Wang S."/>
            <person name="Wang H."/>
            <person name="Wang A."/>
            <person name="Jiang F."/>
            <person name="Liu H."/>
            <person name="Zhao H."/>
            <person name="Xu D."/>
            <person name="Zhang Y."/>
        </authorList>
    </citation>
    <scope>NUCLEOTIDE SEQUENCE [LARGE SCALE GENOMIC DNA]</scope>
    <source>
        <strain evidence="2">cv. Niubang</strain>
    </source>
</reference>
<gene>
    <name evidence="1" type="ORF">L6452_28137</name>
</gene>
<proteinExistence type="predicted"/>
<evidence type="ECO:0000313" key="1">
    <source>
        <dbReference type="EMBL" id="KAI3702399.1"/>
    </source>
</evidence>
<sequence>MGRRGHYWVLLSLTHFFYFHHRSQFSLHSHLPQIRKPNKLTSPPISAAYASSNYESDKSKLAQVSKKLESTSMHFKRSLHQLHFILLLVVLRLLSSPCFWSFGYIRLSDRLRKTANDPSKAPPRADVLKGLKNGIVVNLLGMGAAILGRQATVGTLVAKALTTSANPLYRSGSSPILALDVFLVQYIPESRN</sequence>
<reference evidence="1 2" key="2">
    <citation type="journal article" date="2022" name="Mol. Ecol. Resour.">
        <title>The genomes of chicory, endive, great burdock and yacon provide insights into Asteraceae paleo-polyploidization history and plant inulin production.</title>
        <authorList>
            <person name="Fan W."/>
            <person name="Wang S."/>
            <person name="Wang H."/>
            <person name="Wang A."/>
            <person name="Jiang F."/>
            <person name="Liu H."/>
            <person name="Zhao H."/>
            <person name="Xu D."/>
            <person name="Zhang Y."/>
        </authorList>
    </citation>
    <scope>NUCLEOTIDE SEQUENCE [LARGE SCALE GENOMIC DNA]</scope>
    <source>
        <strain evidence="2">cv. Niubang</strain>
    </source>
</reference>
<dbReference type="EMBL" id="CM042055">
    <property type="protein sequence ID" value="KAI3702399.1"/>
    <property type="molecule type" value="Genomic_DNA"/>
</dbReference>
<organism evidence="1 2">
    <name type="scientific">Arctium lappa</name>
    <name type="common">Greater burdock</name>
    <name type="synonym">Lappa major</name>
    <dbReference type="NCBI Taxonomy" id="4217"/>
    <lineage>
        <taxon>Eukaryota</taxon>
        <taxon>Viridiplantae</taxon>
        <taxon>Streptophyta</taxon>
        <taxon>Embryophyta</taxon>
        <taxon>Tracheophyta</taxon>
        <taxon>Spermatophyta</taxon>
        <taxon>Magnoliopsida</taxon>
        <taxon>eudicotyledons</taxon>
        <taxon>Gunneridae</taxon>
        <taxon>Pentapetalae</taxon>
        <taxon>asterids</taxon>
        <taxon>campanulids</taxon>
        <taxon>Asterales</taxon>
        <taxon>Asteraceae</taxon>
        <taxon>Carduoideae</taxon>
        <taxon>Cardueae</taxon>
        <taxon>Arctiinae</taxon>
        <taxon>Arctium</taxon>
    </lineage>
</organism>
<keyword evidence="2" id="KW-1185">Reference proteome</keyword>
<name>A0ACB8ZYG6_ARCLA</name>
<comment type="caution">
    <text evidence="1">The sequence shown here is derived from an EMBL/GenBank/DDBJ whole genome shotgun (WGS) entry which is preliminary data.</text>
</comment>
<accession>A0ACB8ZYG6</accession>
<dbReference type="Proteomes" id="UP001055879">
    <property type="component" value="Linkage Group LG09"/>
</dbReference>
<evidence type="ECO:0000313" key="2">
    <source>
        <dbReference type="Proteomes" id="UP001055879"/>
    </source>
</evidence>
<protein>
    <submittedName>
        <fullName evidence="1">Uncharacterized protein</fullName>
    </submittedName>
</protein>